<dbReference type="KEGG" id="salf:SMD44_08266"/>
<evidence type="ECO:0000313" key="2">
    <source>
        <dbReference type="EMBL" id="ARX88779.1"/>
    </source>
</evidence>
<dbReference type="Proteomes" id="UP000195880">
    <property type="component" value="Chromosome"/>
</dbReference>
<feature type="region of interest" description="Disordered" evidence="1">
    <location>
        <begin position="78"/>
        <end position="110"/>
    </location>
</feature>
<dbReference type="EMBL" id="CP021748">
    <property type="protein sequence ID" value="ARX88779.1"/>
    <property type="molecule type" value="Genomic_DNA"/>
</dbReference>
<keyword evidence="3" id="KW-1185">Reference proteome</keyword>
<accession>A0A1Z1WQV6</accession>
<sequence>MNLPPAGRGAYLEFMASSTALPRRCLKGTRARRQWSATISRTCAALSWVAETWIFQPWSGVCGSSGWYMSQTRAARCRQPSGSGANRDGTRCSSAAARAGVSKNTGSTRV</sequence>
<gene>
    <name evidence="2" type="ORF">SMD44_08266</name>
</gene>
<evidence type="ECO:0000256" key="1">
    <source>
        <dbReference type="SAM" id="MobiDB-lite"/>
    </source>
</evidence>
<dbReference type="AlphaFoldDB" id="A0A1Z1WQV6"/>
<proteinExistence type="predicted"/>
<name>A0A1Z1WQV6_9ACTN</name>
<reference evidence="2 3" key="1">
    <citation type="submission" date="2017-05" db="EMBL/GenBank/DDBJ databases">
        <title>Streptomyces alboflavus Genome sequencing and assembly.</title>
        <authorList>
            <person name="Wang Y."/>
            <person name="Du B."/>
            <person name="Ding Y."/>
            <person name="Liu H."/>
            <person name="Hou Q."/>
            <person name="Liu K."/>
            <person name="Wang C."/>
            <person name="Yao L."/>
        </authorList>
    </citation>
    <scope>NUCLEOTIDE SEQUENCE [LARGE SCALE GENOMIC DNA]</scope>
    <source>
        <strain evidence="2 3">MDJK44</strain>
    </source>
</reference>
<evidence type="ECO:0000313" key="3">
    <source>
        <dbReference type="Proteomes" id="UP000195880"/>
    </source>
</evidence>
<protein>
    <submittedName>
        <fullName evidence="2">Uncharacterized protein</fullName>
    </submittedName>
</protein>
<organism evidence="2 3">
    <name type="scientific">Streptomyces alboflavus</name>
    <dbReference type="NCBI Taxonomy" id="67267"/>
    <lineage>
        <taxon>Bacteria</taxon>
        <taxon>Bacillati</taxon>
        <taxon>Actinomycetota</taxon>
        <taxon>Actinomycetes</taxon>
        <taxon>Kitasatosporales</taxon>
        <taxon>Streptomycetaceae</taxon>
        <taxon>Streptomyces</taxon>
    </lineage>
</organism>